<feature type="active site" description="Proton acceptor" evidence="4">
    <location>
        <position position="176"/>
    </location>
</feature>
<evidence type="ECO:0000256" key="2">
    <source>
        <dbReference type="ARBA" id="ARBA00022801"/>
    </source>
</evidence>
<feature type="short sequence motif" description="GXGXXG" evidence="4">
    <location>
        <begin position="25"/>
        <end position="30"/>
    </location>
</feature>
<dbReference type="PANTHER" id="PTHR12406">
    <property type="entry name" value="CALCIUM-INDEPENDENT PHOSPHOLIPASE A2 IPLA2 -RELATED"/>
    <property type="match status" value="1"/>
</dbReference>
<proteinExistence type="evidence at transcript level"/>
<dbReference type="AlphaFoldDB" id="A0AAU7EA92"/>
<dbReference type="FunFam" id="3.40.1090.10:FF:000003">
    <property type="entry name" value="Patatin-like phospholipase domain-containing protein 2"/>
    <property type="match status" value="1"/>
</dbReference>
<dbReference type="GO" id="GO:0016020">
    <property type="term" value="C:membrane"/>
    <property type="evidence" value="ECO:0007669"/>
    <property type="project" value="TreeGrafter"/>
</dbReference>
<protein>
    <recommendedName>
        <fullName evidence="1">triacylglycerol lipase</fullName>
        <ecNumber evidence="1">3.1.1.3</ecNumber>
    </recommendedName>
</protein>
<evidence type="ECO:0000259" key="6">
    <source>
        <dbReference type="PROSITE" id="PS51635"/>
    </source>
</evidence>
<keyword evidence="3 4" id="KW-0443">Lipid metabolism</keyword>
<dbReference type="InterPro" id="IPR033562">
    <property type="entry name" value="PLPL"/>
</dbReference>
<dbReference type="PANTHER" id="PTHR12406:SF41">
    <property type="entry name" value="BRUMMER, ISOFORM B-RELATED"/>
    <property type="match status" value="1"/>
</dbReference>
<dbReference type="PROSITE" id="PS51635">
    <property type="entry name" value="PNPLA"/>
    <property type="match status" value="1"/>
</dbReference>
<name>A0AAU7EA92_MAGGI</name>
<feature type="short sequence motif" description="DGA/G" evidence="4">
    <location>
        <begin position="176"/>
        <end position="178"/>
    </location>
</feature>
<dbReference type="GO" id="GO:0019433">
    <property type="term" value="P:triglyceride catabolic process"/>
    <property type="evidence" value="ECO:0007669"/>
    <property type="project" value="TreeGrafter"/>
</dbReference>
<dbReference type="InterPro" id="IPR016035">
    <property type="entry name" value="Acyl_Trfase/lysoPLipase"/>
</dbReference>
<dbReference type="Gene3D" id="3.40.1090.10">
    <property type="entry name" value="Cytosolic phospholipase A2 catalytic domain"/>
    <property type="match status" value="2"/>
</dbReference>
<dbReference type="GO" id="GO:0055088">
    <property type="term" value="P:lipid homeostasis"/>
    <property type="evidence" value="ECO:0007669"/>
    <property type="project" value="TreeGrafter"/>
</dbReference>
<dbReference type="GO" id="GO:0004806">
    <property type="term" value="F:triacylglycerol lipase activity"/>
    <property type="evidence" value="ECO:0007669"/>
    <property type="project" value="UniProtKB-EC"/>
</dbReference>
<evidence type="ECO:0000256" key="1">
    <source>
        <dbReference type="ARBA" id="ARBA00013279"/>
    </source>
</evidence>
<dbReference type="GO" id="GO:0005811">
    <property type="term" value="C:lipid droplet"/>
    <property type="evidence" value="ECO:0007669"/>
    <property type="project" value="TreeGrafter"/>
</dbReference>
<organism evidence="7">
    <name type="scientific">Magallana gigas</name>
    <name type="common">Pacific oyster</name>
    <name type="synonym">Crassostrea gigas</name>
    <dbReference type="NCBI Taxonomy" id="29159"/>
    <lineage>
        <taxon>Eukaryota</taxon>
        <taxon>Metazoa</taxon>
        <taxon>Spiralia</taxon>
        <taxon>Lophotrochozoa</taxon>
        <taxon>Mollusca</taxon>
        <taxon>Bivalvia</taxon>
        <taxon>Autobranchia</taxon>
        <taxon>Pteriomorphia</taxon>
        <taxon>Ostreida</taxon>
        <taxon>Ostreoidea</taxon>
        <taxon>Ostreidae</taxon>
        <taxon>Magallana</taxon>
    </lineage>
</organism>
<feature type="short sequence motif" description="GXSXG" evidence="4">
    <location>
        <begin position="55"/>
        <end position="59"/>
    </location>
</feature>
<feature type="region of interest" description="Disordered" evidence="5">
    <location>
        <begin position="599"/>
        <end position="625"/>
    </location>
</feature>
<keyword evidence="4" id="KW-0442">Lipid degradation</keyword>
<reference evidence="7" key="1">
    <citation type="submission" date="2024-06" db="EMBL/GenBank/DDBJ databases">
        <authorList>
            <person name="Du M."/>
        </authorList>
    </citation>
    <scope>NUCLEOTIDE SEQUENCE</scope>
</reference>
<evidence type="ECO:0000256" key="5">
    <source>
        <dbReference type="SAM" id="MobiDB-lite"/>
    </source>
</evidence>
<feature type="domain" description="PNPLA" evidence="6">
    <location>
        <begin position="21"/>
        <end position="189"/>
    </location>
</feature>
<dbReference type="GO" id="GO:0005737">
    <property type="term" value="C:cytoplasm"/>
    <property type="evidence" value="ECO:0007669"/>
    <property type="project" value="TreeGrafter"/>
</dbReference>
<feature type="region of interest" description="Disordered" evidence="5">
    <location>
        <begin position="287"/>
        <end position="312"/>
    </location>
</feature>
<dbReference type="SUPFAM" id="SSF52151">
    <property type="entry name" value="FabD/lysophospholipase-like"/>
    <property type="match status" value="1"/>
</dbReference>
<keyword evidence="2 4" id="KW-0378">Hydrolase</keyword>
<feature type="compositionally biased region" description="Basic and acidic residues" evidence="5">
    <location>
        <begin position="611"/>
        <end position="625"/>
    </location>
</feature>
<dbReference type="Pfam" id="PF01734">
    <property type="entry name" value="Patatin"/>
    <property type="match status" value="1"/>
</dbReference>
<sequence>MFLDKTPEWIAEDLERSIMNFSFAGCGFLGIYHVGVASCLKQHAPQLVENATFLGASAGALVSTCLMCGIDIGECTSFVLRLATKARSRALGPLHPSFDISGILRDVLDSILPDNAHEIVKGRLCVSLTRVSDRQPVLVSEFHSKADLIQALLCSTHVPLYSGLIPPSFHGTRYIDGGLSDNLPILNDQTITVSPFAGGSDICPSDNSANFEHIILANTSMQLTSRNLYRISRALFPPHPSILSDMCTEGFDDCLKFLQKNNLIPCTRHLSVKSSIRPVHSSCQLSAMDRESWEGEEEPITEEEEEDPHGENCQECKQKVQGALTDTLPPTVAEAFQVACDSMNKGFQSYIHRHRALRVASIMVAPWFLPADIIYNYGLRVLEYLPSLPRDVQQMSQETINMLRHLIHLFQHNKRKYTARFTCQLAITEINYGNQPLLPNSLMMSPYQPEPINPSVRNLNIGFAVDFETESNDRRLSIGHCGRHLNHMDISHVEMHAEGTGKNIHLNATGEQASNQLFDTFEQCLHISNEVESVMAYYYKDERNKDCYSVQEIFDIDDVDIKLPSPTDLTPKTRLPHSDWHSYLESKPDIENEVEDRIQEVPAIPEFQSSDQKDDALSKQEIQER</sequence>
<feature type="active site" description="Nucleophile" evidence="4">
    <location>
        <position position="57"/>
    </location>
</feature>
<evidence type="ECO:0000256" key="4">
    <source>
        <dbReference type="PROSITE-ProRule" id="PRU01161"/>
    </source>
</evidence>
<dbReference type="EC" id="3.1.1.3" evidence="1"/>
<accession>A0AAU7EA92</accession>
<feature type="compositionally biased region" description="Acidic residues" evidence="5">
    <location>
        <begin position="294"/>
        <end position="308"/>
    </location>
</feature>
<evidence type="ECO:0000313" key="7">
    <source>
        <dbReference type="EMBL" id="XBK43192.1"/>
    </source>
</evidence>
<dbReference type="InterPro" id="IPR002641">
    <property type="entry name" value="PNPLA_dom"/>
</dbReference>
<dbReference type="EMBL" id="PP860490">
    <property type="protein sequence ID" value="XBK43192.1"/>
    <property type="molecule type" value="mRNA"/>
</dbReference>
<evidence type="ECO:0000256" key="3">
    <source>
        <dbReference type="ARBA" id="ARBA00023098"/>
    </source>
</evidence>